<gene>
    <name evidence="4" type="ORF">K493DRAFT_44364</name>
</gene>
<dbReference type="GO" id="GO:0003723">
    <property type="term" value="F:RNA binding"/>
    <property type="evidence" value="ECO:0007669"/>
    <property type="project" value="UniProtKB-UniRule"/>
</dbReference>
<feature type="compositionally biased region" description="Basic and acidic residues" evidence="2">
    <location>
        <begin position="62"/>
        <end position="75"/>
    </location>
</feature>
<reference evidence="4 5" key="1">
    <citation type="submission" date="2016-07" db="EMBL/GenBank/DDBJ databases">
        <title>Pervasive Adenine N6-methylation of Active Genes in Fungi.</title>
        <authorList>
            <consortium name="DOE Joint Genome Institute"/>
            <person name="Mondo S.J."/>
            <person name="Dannebaum R.O."/>
            <person name="Kuo R.C."/>
            <person name="Labutti K."/>
            <person name="Haridas S."/>
            <person name="Kuo A."/>
            <person name="Salamov A."/>
            <person name="Ahrendt S.R."/>
            <person name="Lipzen A."/>
            <person name="Sullivan W."/>
            <person name="Andreopoulos W.B."/>
            <person name="Clum A."/>
            <person name="Lindquist E."/>
            <person name="Daum C."/>
            <person name="Ramamoorthy G.K."/>
            <person name="Gryganskyi A."/>
            <person name="Culley D."/>
            <person name="Magnuson J.K."/>
            <person name="James T.Y."/>
            <person name="O'Malley M.A."/>
            <person name="Stajich J.E."/>
            <person name="Spatafora J.W."/>
            <person name="Visel A."/>
            <person name="Grigoriev I.V."/>
        </authorList>
    </citation>
    <scope>NUCLEOTIDE SEQUENCE [LARGE SCALE GENOMIC DNA]</scope>
    <source>
        <strain evidence="4 5">CBS 931.73</strain>
    </source>
</reference>
<organism evidence="4 5">
    <name type="scientific">Basidiobolus meristosporus CBS 931.73</name>
    <dbReference type="NCBI Taxonomy" id="1314790"/>
    <lineage>
        <taxon>Eukaryota</taxon>
        <taxon>Fungi</taxon>
        <taxon>Fungi incertae sedis</taxon>
        <taxon>Zoopagomycota</taxon>
        <taxon>Entomophthoromycotina</taxon>
        <taxon>Basidiobolomycetes</taxon>
        <taxon>Basidiobolales</taxon>
        <taxon>Basidiobolaceae</taxon>
        <taxon>Basidiobolus</taxon>
    </lineage>
</organism>
<dbReference type="Pfam" id="PF20776">
    <property type="entry name" value="SLS1_N"/>
    <property type="match status" value="1"/>
</dbReference>
<comment type="caution">
    <text evidence="4">The sequence shown here is derived from an EMBL/GenBank/DDBJ whole genome shotgun (WGS) entry which is preliminary data.</text>
</comment>
<accession>A0A1Y1Y2X5</accession>
<name>A0A1Y1Y2X5_9FUNG</name>
<dbReference type="InterPro" id="IPR036612">
    <property type="entry name" value="KH_dom_type_1_sf"/>
</dbReference>
<dbReference type="AlphaFoldDB" id="A0A1Y1Y2X5"/>
<evidence type="ECO:0000313" key="5">
    <source>
        <dbReference type="Proteomes" id="UP000193498"/>
    </source>
</evidence>
<dbReference type="SUPFAM" id="SSF54791">
    <property type="entry name" value="Eukaryotic type KH-domain (KH-domain type I)"/>
    <property type="match status" value="1"/>
</dbReference>
<dbReference type="InterPro" id="IPR048400">
    <property type="entry name" value="SLS1_N"/>
</dbReference>
<protein>
    <recommendedName>
        <fullName evidence="3">SLS1 N-terminal domain-containing protein</fullName>
    </recommendedName>
</protein>
<evidence type="ECO:0000256" key="1">
    <source>
        <dbReference type="PROSITE-ProRule" id="PRU00117"/>
    </source>
</evidence>
<dbReference type="STRING" id="1314790.A0A1Y1Y2X5"/>
<dbReference type="EMBL" id="MCFE01000282">
    <property type="protein sequence ID" value="ORX92339.1"/>
    <property type="molecule type" value="Genomic_DNA"/>
</dbReference>
<keyword evidence="5" id="KW-1185">Reference proteome</keyword>
<feature type="compositionally biased region" description="Basic residues" evidence="2">
    <location>
        <begin position="76"/>
        <end position="86"/>
    </location>
</feature>
<dbReference type="PROSITE" id="PS50084">
    <property type="entry name" value="KH_TYPE_1"/>
    <property type="match status" value="1"/>
</dbReference>
<keyword evidence="1" id="KW-0694">RNA-binding</keyword>
<dbReference type="InParanoid" id="A0A1Y1Y2X5"/>
<evidence type="ECO:0000313" key="4">
    <source>
        <dbReference type="EMBL" id="ORX92339.1"/>
    </source>
</evidence>
<proteinExistence type="predicted"/>
<dbReference type="Proteomes" id="UP000193498">
    <property type="component" value="Unassembled WGS sequence"/>
</dbReference>
<sequence>MHGILTRVLGQHVRPLVRSQARGPWYKACSAVSLRRYSEVTSGEGGEKEQVTSLASADSNLGEEKAAAKSEEKTATKSKAKKAKRVVPPRSDIVDKLMAELIEDPRESTLDDINNTKPLNLKLTDEEYNVFRNRFNKSFTSAQLKEYCKAYNIIGGKSKMKTIENIMDHWNVEKVKALSGIEIAENIIKNARKEDSFTEVFDSNRRDLFFIIGNDGDTIRQLELEGNVVIGIDLEKECYTIKGQDTSIDKIKHKIKQLLNYVEETLDIADASPDFLAQNLPVISEISKLSNTYMVVDNDQKLHISGLSDSDLRRARLLLGSFWSKPDERHSSELLYHGSTENQSNLNFFPIHDPQSMSLYQKSLNCFRVGPVVSTVFSLACPLPPYASH</sequence>
<feature type="region of interest" description="Disordered" evidence="2">
    <location>
        <begin position="40"/>
        <end position="86"/>
    </location>
</feature>
<feature type="domain" description="SLS1 N-terminal" evidence="3">
    <location>
        <begin position="105"/>
        <end position="174"/>
    </location>
</feature>
<evidence type="ECO:0000256" key="2">
    <source>
        <dbReference type="SAM" id="MobiDB-lite"/>
    </source>
</evidence>
<evidence type="ECO:0000259" key="3">
    <source>
        <dbReference type="Pfam" id="PF20776"/>
    </source>
</evidence>
<dbReference type="OrthoDB" id="5392646at2759"/>